<dbReference type="GO" id="GO:0046872">
    <property type="term" value="F:metal ion binding"/>
    <property type="evidence" value="ECO:0007669"/>
    <property type="project" value="UniProtKB-KW"/>
</dbReference>
<dbReference type="InterPro" id="IPR011650">
    <property type="entry name" value="Peptidase_M20_dimer"/>
</dbReference>
<dbReference type="OrthoDB" id="9809784at2"/>
<dbReference type="RefSeq" id="WP_039573863.1">
    <property type="nucleotide sequence ID" value="NZ_CP009122.1"/>
</dbReference>
<feature type="domain" description="Peptidase M20 dimerisation" evidence="6">
    <location>
        <begin position="242"/>
        <end position="386"/>
    </location>
</feature>
<dbReference type="PANTHER" id="PTHR45962:SF1">
    <property type="entry name" value="N-FATTY-ACYL-AMINO ACID SYNTHASE_HYDROLASE PM20D1"/>
    <property type="match status" value="1"/>
</dbReference>
<dbReference type="InterPro" id="IPR047177">
    <property type="entry name" value="Pept_M20A"/>
</dbReference>
<dbReference type="HOGENOM" id="CLU_021802_11_1_5"/>
<comment type="similarity">
    <text evidence="1">Belongs to the peptidase M20A family.</text>
</comment>
<dbReference type="SUPFAM" id="SSF55031">
    <property type="entry name" value="Bacterial exopeptidase dimerisation domain"/>
    <property type="match status" value="1"/>
</dbReference>
<name>A0A0A7PEW5_9SPHN</name>
<dbReference type="Proteomes" id="UP000030907">
    <property type="component" value="Chromosome"/>
</dbReference>
<dbReference type="Pfam" id="PF01546">
    <property type="entry name" value="Peptidase_M20"/>
    <property type="match status" value="1"/>
</dbReference>
<dbReference type="GO" id="GO:0006508">
    <property type="term" value="P:proteolysis"/>
    <property type="evidence" value="ECO:0007669"/>
    <property type="project" value="UniProtKB-KW"/>
</dbReference>
<evidence type="ECO:0000313" key="7">
    <source>
        <dbReference type="EMBL" id="AJA08636.1"/>
    </source>
</evidence>
<evidence type="ECO:0000256" key="5">
    <source>
        <dbReference type="ARBA" id="ARBA00022833"/>
    </source>
</evidence>
<dbReference type="NCBIfam" id="NF006112">
    <property type="entry name" value="PRK08262.1-3"/>
    <property type="match status" value="1"/>
</dbReference>
<protein>
    <recommendedName>
        <fullName evidence="6">Peptidase M20 dimerisation domain-containing protein</fullName>
    </recommendedName>
</protein>
<evidence type="ECO:0000313" key="8">
    <source>
        <dbReference type="Proteomes" id="UP000030907"/>
    </source>
</evidence>
<keyword evidence="2" id="KW-0645">Protease</keyword>
<evidence type="ECO:0000256" key="3">
    <source>
        <dbReference type="ARBA" id="ARBA00022723"/>
    </source>
</evidence>
<keyword evidence="5" id="KW-0862">Zinc</keyword>
<keyword evidence="4" id="KW-0378">Hydrolase</keyword>
<dbReference type="GO" id="GO:0008233">
    <property type="term" value="F:peptidase activity"/>
    <property type="evidence" value="ECO:0007669"/>
    <property type="project" value="UniProtKB-KW"/>
</dbReference>
<gene>
    <name evidence="7" type="ORF">SKP52_08610</name>
</gene>
<evidence type="ECO:0000256" key="2">
    <source>
        <dbReference type="ARBA" id="ARBA00022670"/>
    </source>
</evidence>
<keyword evidence="8" id="KW-1185">Reference proteome</keyword>
<dbReference type="Pfam" id="PF07687">
    <property type="entry name" value="M20_dimer"/>
    <property type="match status" value="1"/>
</dbReference>
<dbReference type="KEGG" id="sphk:SKP52_08610"/>
<dbReference type="InterPro" id="IPR036264">
    <property type="entry name" value="Bact_exopeptidase_dim_dom"/>
</dbReference>
<evidence type="ECO:0000256" key="4">
    <source>
        <dbReference type="ARBA" id="ARBA00022801"/>
    </source>
</evidence>
<dbReference type="Gene3D" id="3.30.70.360">
    <property type="match status" value="1"/>
</dbReference>
<dbReference type="PANTHER" id="PTHR45962">
    <property type="entry name" value="N-FATTY-ACYL-AMINO ACID SYNTHASE/HYDROLASE PM20D1"/>
    <property type="match status" value="1"/>
</dbReference>
<reference evidence="7 8" key="1">
    <citation type="journal article" date="2015" name="Int. J. Syst. Evol. Microbiol.">
        <title>Description of Sphingopyxis fribergensis sp. nov. - a soil bacterium with the ability to degrade styrene and phenylacetic acid.</title>
        <authorList>
            <person name="Oelschlagel M."/>
            <person name="Ruckert C."/>
            <person name="Kalinowski J."/>
            <person name="Schmidt G."/>
            <person name="Schlomann M."/>
            <person name="Tischler D."/>
        </authorList>
    </citation>
    <scope>NUCLEOTIDE SEQUENCE [LARGE SCALE GENOMIC DNA]</scope>
    <source>
        <strain evidence="7 8">Kp5.2</strain>
    </source>
</reference>
<dbReference type="Gene3D" id="3.40.630.10">
    <property type="entry name" value="Zn peptidases"/>
    <property type="match status" value="1"/>
</dbReference>
<sequence length="491" mass="51970">MGKRRTVLLGGLAIVAVVAGMVAVRTATFAPKDIADGSDIRLAAAPTYDLDAAVGHLSAAAQIKTISHQDPAENDIAEWDRLHSWLAATYPATHRAMTRTILPNRTLIYHWRGSDASLAPIIVMAHQDVVPVTEGTENDWNYPPFAGTIAEKAVWGRGTVDDKGSLIGLFEAIEALATDGFQPKRGIYLVSGHDEEAGGSGAVAAAAKLKAEGVRALYTLDEGSVVLRDTPVIDGPAILIGVAEKGYATLKVTANAPGGHSSMPPAETGVTTLARAVLAITEKPFPIEMRGPGAAMIEALAAHKGGTTELAVANQWLLGSVLKKQLSASPSSAAAFHTTIAPTMLQGSPKENVLPQSAIALINYRIAPWNSSADVMARARAAVGDAPVELSWIKRPNEPSRVSSSKSQGWKYVVAAARADAPDAVVAPYLVVAATDSRSMEPISDDVYRFMPMHFTLKETAMIHGTNEHMTIDSFKRMIDFYARLIATSAG</sequence>
<proteinExistence type="inferred from homology"/>
<dbReference type="AlphaFoldDB" id="A0A0A7PEW5"/>
<organism evidence="7 8">
    <name type="scientific">Sphingopyxis fribergensis</name>
    <dbReference type="NCBI Taxonomy" id="1515612"/>
    <lineage>
        <taxon>Bacteria</taxon>
        <taxon>Pseudomonadati</taxon>
        <taxon>Pseudomonadota</taxon>
        <taxon>Alphaproteobacteria</taxon>
        <taxon>Sphingomonadales</taxon>
        <taxon>Sphingomonadaceae</taxon>
        <taxon>Sphingopyxis</taxon>
    </lineage>
</organism>
<dbReference type="Gene3D" id="1.10.150.900">
    <property type="match status" value="1"/>
</dbReference>
<dbReference type="EMBL" id="CP009122">
    <property type="protein sequence ID" value="AJA08636.1"/>
    <property type="molecule type" value="Genomic_DNA"/>
</dbReference>
<evidence type="ECO:0000256" key="1">
    <source>
        <dbReference type="ARBA" id="ARBA00006247"/>
    </source>
</evidence>
<keyword evidence="3" id="KW-0479">Metal-binding</keyword>
<accession>A0A0A7PEW5</accession>
<dbReference type="InterPro" id="IPR002933">
    <property type="entry name" value="Peptidase_M20"/>
</dbReference>
<dbReference type="STRING" id="1515612.SKP52_08610"/>
<evidence type="ECO:0000259" key="6">
    <source>
        <dbReference type="Pfam" id="PF07687"/>
    </source>
</evidence>
<dbReference type="SUPFAM" id="SSF53187">
    <property type="entry name" value="Zn-dependent exopeptidases"/>
    <property type="match status" value="1"/>
</dbReference>